<sequence length="189" mass="20775">MPSRYAGLPFATTTAEIAAALEDVSIPTLLLSLVHITGDARFIRDFKPMGLFLNEVQGFMSEDDKARARTEALAVISEYRDQGCPEPKPLSGELIREMLDWAACEHVPDNYLPLLAEEMDLEGLDQRRPVALPSESAAEFPVIVIGCGESGILAGIRLKQANIAFTIVEKNAGQGGTWWENRYPARVLM</sequence>
<keyword evidence="2" id="KW-1185">Reference proteome</keyword>
<reference evidence="1 2" key="1">
    <citation type="journal article" date="2019" name="Emerg. Microbes Infect.">
        <title>Comprehensive subspecies identification of 175 nontuberculous mycobacteria species based on 7547 genomic profiles.</title>
        <authorList>
            <person name="Matsumoto Y."/>
            <person name="Kinjo T."/>
            <person name="Motooka D."/>
            <person name="Nabeya D."/>
            <person name="Jung N."/>
            <person name="Uechi K."/>
            <person name="Horii T."/>
            <person name="Iida T."/>
            <person name="Fujita J."/>
            <person name="Nakamura S."/>
        </authorList>
    </citation>
    <scope>NUCLEOTIDE SEQUENCE [LARGE SCALE GENOMIC DNA]</scope>
    <source>
        <strain evidence="1 2">JCM 12657</strain>
    </source>
</reference>
<organism evidence="1 2">
    <name type="scientific">Mycobacterium shottsii</name>
    <dbReference type="NCBI Taxonomy" id="133549"/>
    <lineage>
        <taxon>Bacteria</taxon>
        <taxon>Bacillati</taxon>
        <taxon>Actinomycetota</taxon>
        <taxon>Actinomycetes</taxon>
        <taxon>Mycobacteriales</taxon>
        <taxon>Mycobacteriaceae</taxon>
        <taxon>Mycobacterium</taxon>
        <taxon>Mycobacterium ulcerans group</taxon>
    </lineage>
</organism>
<dbReference type="Gene3D" id="3.50.50.60">
    <property type="entry name" value="FAD/NAD(P)-binding domain"/>
    <property type="match status" value="1"/>
</dbReference>
<dbReference type="Proteomes" id="UP000467164">
    <property type="component" value="Chromosome"/>
</dbReference>
<evidence type="ECO:0000313" key="2">
    <source>
        <dbReference type="Proteomes" id="UP000467164"/>
    </source>
</evidence>
<proteinExistence type="predicted"/>
<dbReference type="EMBL" id="AP022572">
    <property type="protein sequence ID" value="BBX58853.1"/>
    <property type="molecule type" value="Genomic_DNA"/>
</dbReference>
<dbReference type="InterPro" id="IPR036188">
    <property type="entry name" value="FAD/NAD-bd_sf"/>
</dbReference>
<gene>
    <name evidence="1" type="ORF">MSHO_41980</name>
</gene>
<dbReference type="PANTHER" id="PTHR42877">
    <property type="entry name" value="L-ORNITHINE N(5)-MONOOXYGENASE-RELATED"/>
    <property type="match status" value="1"/>
</dbReference>
<accession>A0A7I7LHP1</accession>
<dbReference type="PANTHER" id="PTHR42877:SF7">
    <property type="entry name" value="FLAVIN-BINDING MONOOXYGENASE-RELATED"/>
    <property type="match status" value="1"/>
</dbReference>
<evidence type="ECO:0008006" key="3">
    <source>
        <dbReference type="Google" id="ProtNLM"/>
    </source>
</evidence>
<evidence type="ECO:0000313" key="1">
    <source>
        <dbReference type="EMBL" id="BBX58853.1"/>
    </source>
</evidence>
<name>A0A7I7LHP1_9MYCO</name>
<dbReference type="SUPFAM" id="SSF51905">
    <property type="entry name" value="FAD/NAD(P)-binding domain"/>
    <property type="match status" value="1"/>
</dbReference>
<dbReference type="KEGG" id="msho:MSHO_41980"/>
<protein>
    <recommendedName>
        <fullName evidence="3">4-hydroxyacetophenone monooxygenase</fullName>
    </recommendedName>
</protein>
<dbReference type="AlphaFoldDB" id="A0A7I7LHP1"/>
<dbReference type="InterPro" id="IPR051209">
    <property type="entry name" value="FAD-bind_Monooxygenase_sf"/>
</dbReference>